<sequence length="285" mass="32719">MIANPCSRLALRKMVRPFAYVVKTTPEEYTKEFTFSIIKPDGMQNLGPIFDRLAKEDFYIRNLRMTRFNKAIAKVFYDEHVGMPYFEIFREFITSGPIIGMQLKRLDAIRHFRTVIGPTNSEEAREVAPESIRAQLGTDNRINTIHGADSDASATRESEFFFRPQSLMKRNPFKYPNTILMLKPDLIMNGKLGTVLGGIQEAGCEINAMQSFTTEQLEDLRRTMGTYGPKVIREIKPGISILLEISHPKGFNNLLEEMLRIESENGTGYTHFDRGEEHLSEMIFY</sequence>
<dbReference type="AlphaFoldDB" id="A0AAD2D107"/>
<name>A0AAD2D107_EUPCR</name>
<reference evidence="9" key="1">
    <citation type="submission" date="2023-07" db="EMBL/GenBank/DDBJ databases">
        <authorList>
            <consortium name="AG Swart"/>
            <person name="Singh M."/>
            <person name="Singh A."/>
            <person name="Seah K."/>
            <person name="Emmerich C."/>
        </authorList>
    </citation>
    <scope>NUCLEOTIDE SEQUENCE</scope>
    <source>
        <strain evidence="9">DP1</strain>
    </source>
</reference>
<comment type="similarity">
    <text evidence="1 6 7">Belongs to the NDK family.</text>
</comment>
<keyword evidence="3" id="KW-0547">Nucleotide-binding</keyword>
<evidence type="ECO:0000256" key="4">
    <source>
        <dbReference type="ARBA" id="ARBA00022777"/>
    </source>
</evidence>
<gene>
    <name evidence="9" type="ORF">ECRASSUSDP1_LOCUS17183</name>
</gene>
<dbReference type="PANTHER" id="PTHR46161:SF3">
    <property type="entry name" value="NUCLEOSIDE DIPHOSPHATE KINASE DDB_G0292928-RELATED"/>
    <property type="match status" value="1"/>
</dbReference>
<organism evidence="9 10">
    <name type="scientific">Euplotes crassus</name>
    <dbReference type="NCBI Taxonomy" id="5936"/>
    <lineage>
        <taxon>Eukaryota</taxon>
        <taxon>Sar</taxon>
        <taxon>Alveolata</taxon>
        <taxon>Ciliophora</taxon>
        <taxon>Intramacronucleata</taxon>
        <taxon>Spirotrichea</taxon>
        <taxon>Hypotrichia</taxon>
        <taxon>Euplotida</taxon>
        <taxon>Euplotidae</taxon>
        <taxon>Moneuplotes</taxon>
    </lineage>
</organism>
<comment type="caution">
    <text evidence="6">Lacks conserved residue(s) required for the propagation of feature annotation.</text>
</comment>
<evidence type="ECO:0000256" key="7">
    <source>
        <dbReference type="RuleBase" id="RU004011"/>
    </source>
</evidence>
<dbReference type="PRINTS" id="PR01243">
    <property type="entry name" value="NUCDPKINASE"/>
</dbReference>
<dbReference type="PROSITE" id="PS51374">
    <property type="entry name" value="NDPK_LIKE"/>
    <property type="match status" value="1"/>
</dbReference>
<keyword evidence="10" id="KW-1185">Reference proteome</keyword>
<evidence type="ECO:0000259" key="8">
    <source>
        <dbReference type="SMART" id="SM00562"/>
    </source>
</evidence>
<dbReference type="GO" id="GO:0004550">
    <property type="term" value="F:nucleoside diphosphate kinase activity"/>
    <property type="evidence" value="ECO:0007669"/>
    <property type="project" value="InterPro"/>
</dbReference>
<dbReference type="Gene3D" id="3.30.70.141">
    <property type="entry name" value="Nucleoside diphosphate kinase-like domain"/>
    <property type="match status" value="1"/>
</dbReference>
<dbReference type="SUPFAM" id="SSF54919">
    <property type="entry name" value="Nucleoside diphosphate kinase, NDK"/>
    <property type="match status" value="2"/>
</dbReference>
<feature type="domain" description="Nucleoside diphosphate kinase-like" evidence="8">
    <location>
        <begin position="31"/>
        <end position="169"/>
    </location>
</feature>
<dbReference type="InterPro" id="IPR036850">
    <property type="entry name" value="NDK-like_dom_sf"/>
</dbReference>
<dbReference type="GO" id="GO:0006241">
    <property type="term" value="P:CTP biosynthetic process"/>
    <property type="evidence" value="ECO:0007669"/>
    <property type="project" value="InterPro"/>
</dbReference>
<evidence type="ECO:0000256" key="1">
    <source>
        <dbReference type="ARBA" id="ARBA00008142"/>
    </source>
</evidence>
<dbReference type="InterPro" id="IPR034907">
    <property type="entry name" value="NDK-like_dom"/>
</dbReference>
<evidence type="ECO:0000256" key="2">
    <source>
        <dbReference type="ARBA" id="ARBA00022679"/>
    </source>
</evidence>
<evidence type="ECO:0000313" key="9">
    <source>
        <dbReference type="EMBL" id="CAI2375818.1"/>
    </source>
</evidence>
<evidence type="ECO:0000313" key="10">
    <source>
        <dbReference type="Proteomes" id="UP001295684"/>
    </source>
</evidence>
<dbReference type="SMART" id="SM00562">
    <property type="entry name" value="NDK"/>
    <property type="match status" value="1"/>
</dbReference>
<keyword evidence="4" id="KW-0418">Kinase</keyword>
<keyword evidence="5" id="KW-0067">ATP-binding</keyword>
<dbReference type="GO" id="GO:0006228">
    <property type="term" value="P:UTP biosynthetic process"/>
    <property type="evidence" value="ECO:0007669"/>
    <property type="project" value="InterPro"/>
</dbReference>
<dbReference type="GO" id="GO:0005524">
    <property type="term" value="F:ATP binding"/>
    <property type="evidence" value="ECO:0007669"/>
    <property type="project" value="UniProtKB-KW"/>
</dbReference>
<evidence type="ECO:0000256" key="6">
    <source>
        <dbReference type="PROSITE-ProRule" id="PRU00706"/>
    </source>
</evidence>
<accession>A0AAD2D107</accession>
<comment type="caution">
    <text evidence="9">The sequence shown here is derived from an EMBL/GenBank/DDBJ whole genome shotgun (WGS) entry which is preliminary data.</text>
</comment>
<dbReference type="EMBL" id="CAMPGE010017325">
    <property type="protein sequence ID" value="CAI2375818.1"/>
    <property type="molecule type" value="Genomic_DNA"/>
</dbReference>
<dbReference type="GO" id="GO:0006183">
    <property type="term" value="P:GTP biosynthetic process"/>
    <property type="evidence" value="ECO:0007669"/>
    <property type="project" value="InterPro"/>
</dbReference>
<evidence type="ECO:0000256" key="3">
    <source>
        <dbReference type="ARBA" id="ARBA00022741"/>
    </source>
</evidence>
<dbReference type="Pfam" id="PF00334">
    <property type="entry name" value="NDK"/>
    <property type="match status" value="1"/>
</dbReference>
<proteinExistence type="inferred from homology"/>
<dbReference type="Proteomes" id="UP001295684">
    <property type="component" value="Unassembled WGS sequence"/>
</dbReference>
<dbReference type="InterPro" id="IPR001564">
    <property type="entry name" value="Nucleoside_diP_kinase"/>
</dbReference>
<protein>
    <recommendedName>
        <fullName evidence="8">Nucleoside diphosphate kinase-like domain-containing protein</fullName>
    </recommendedName>
</protein>
<keyword evidence="2" id="KW-0808">Transferase</keyword>
<dbReference type="PANTHER" id="PTHR46161">
    <property type="entry name" value="NUCLEOSIDE DIPHOSPHATE KINASE"/>
    <property type="match status" value="1"/>
</dbReference>
<evidence type="ECO:0000256" key="5">
    <source>
        <dbReference type="ARBA" id="ARBA00022840"/>
    </source>
</evidence>